<evidence type="ECO:0000256" key="4">
    <source>
        <dbReference type="PIRNR" id="PIRNR037755"/>
    </source>
</evidence>
<comment type="function">
    <text evidence="4">S-adenosyl-L-methionine-dependent methyltransferase.</text>
</comment>
<gene>
    <name evidence="6" type="ORF">L798_10472</name>
</gene>
<dbReference type="eggNOG" id="KOG2361">
    <property type="taxonomic scope" value="Eukaryota"/>
</dbReference>
<keyword evidence="7" id="KW-1185">Reference proteome</keyword>
<dbReference type="OrthoDB" id="417697at2759"/>
<evidence type="ECO:0000256" key="1">
    <source>
        <dbReference type="ARBA" id="ARBA00009725"/>
    </source>
</evidence>
<dbReference type="PIRSF" id="PIRSF037755">
    <property type="entry name" value="Mettl2_prd"/>
    <property type="match status" value="1"/>
</dbReference>
<dbReference type="GO" id="GO:0032259">
    <property type="term" value="P:methylation"/>
    <property type="evidence" value="ECO:0007669"/>
    <property type="project" value="UniProtKB-KW"/>
</dbReference>
<dbReference type="FunCoup" id="A0A067R0U8">
    <property type="interactions" value="753"/>
</dbReference>
<protein>
    <recommendedName>
        <fullName evidence="4">tRNA N(3)-methylcytidine methyltransferase</fullName>
        <ecNumber evidence="4">2.1.1.-</ecNumber>
    </recommendedName>
</protein>
<dbReference type="GO" id="GO:0052735">
    <property type="term" value="F:tRNA (cytidine-3-)-methyltransferase activity"/>
    <property type="evidence" value="ECO:0007669"/>
    <property type="project" value="TreeGrafter"/>
</dbReference>
<dbReference type="InterPro" id="IPR013217">
    <property type="entry name" value="Methyltransf_12"/>
</dbReference>
<dbReference type="PANTHER" id="PTHR22809">
    <property type="entry name" value="METHYLTRANSFERASE-RELATED"/>
    <property type="match status" value="1"/>
</dbReference>
<accession>A0A067R0U8</accession>
<name>A0A067R0U8_ZOONE</name>
<evidence type="ECO:0000259" key="5">
    <source>
        <dbReference type="Pfam" id="PF08242"/>
    </source>
</evidence>
<dbReference type="OMA" id="PAKYWDI"/>
<evidence type="ECO:0000313" key="6">
    <source>
        <dbReference type="EMBL" id="KDR15495.1"/>
    </source>
</evidence>
<evidence type="ECO:0000313" key="7">
    <source>
        <dbReference type="Proteomes" id="UP000027135"/>
    </source>
</evidence>
<dbReference type="Proteomes" id="UP000027135">
    <property type="component" value="Unassembled WGS sequence"/>
</dbReference>
<keyword evidence="3 4" id="KW-0808">Transferase</keyword>
<dbReference type="EMBL" id="KK852823">
    <property type="protein sequence ID" value="KDR15495.1"/>
    <property type="molecule type" value="Genomic_DNA"/>
</dbReference>
<dbReference type="InParanoid" id="A0A067R0U8"/>
<dbReference type="AlphaFoldDB" id="A0A067R0U8"/>
<dbReference type="Gene3D" id="3.40.50.150">
    <property type="entry name" value="Vaccinia Virus protein VP39"/>
    <property type="match status" value="1"/>
</dbReference>
<organism evidence="6 7">
    <name type="scientific">Zootermopsis nevadensis</name>
    <name type="common">Dampwood termite</name>
    <dbReference type="NCBI Taxonomy" id="136037"/>
    <lineage>
        <taxon>Eukaryota</taxon>
        <taxon>Metazoa</taxon>
        <taxon>Ecdysozoa</taxon>
        <taxon>Arthropoda</taxon>
        <taxon>Hexapoda</taxon>
        <taxon>Insecta</taxon>
        <taxon>Pterygota</taxon>
        <taxon>Neoptera</taxon>
        <taxon>Polyneoptera</taxon>
        <taxon>Dictyoptera</taxon>
        <taxon>Blattodea</taxon>
        <taxon>Blattoidea</taxon>
        <taxon>Termitoidae</taxon>
        <taxon>Termopsidae</taxon>
        <taxon>Zootermopsis</taxon>
    </lineage>
</organism>
<sequence>MYFYKIIRCTCNVALSTTTVFAAKCHTRFRKKPKHGSRYLTNSKSVFEFNAWDNVQWDAAQEELAKCKVTENSSVFASESDQEKYEVRASEYWDAFYGIHQNRFFKDRQWLFTEFPELVTDNKCVKIKKEQVTDQLGATDDESTKPYTSKNTQDGVEQLSEHLGNVLTTDSKRKGSTMILEIGCGVGNTAFPILQHNADTDVFVFCCDFSYAAIQLLRDNSEYDPKRCQAFVCDVTQDWQPPFQPNSLHIVVMIFVLSAIHPDKMSHVVAEIYKYLRPGGLLVFRDYGRHDMAQLRFKKGRCLSDNFYVRGDGTRVYFFTQTEVKSLFEGVGFEEVHNIEDRRLQVNRGKLLTMYRVWIQAKYRKPC</sequence>
<dbReference type="CDD" id="cd02440">
    <property type="entry name" value="AdoMet_MTases"/>
    <property type="match status" value="1"/>
</dbReference>
<keyword evidence="2 4" id="KW-0489">Methyltransferase</keyword>
<feature type="domain" description="Methyltransferase type 12" evidence="5">
    <location>
        <begin position="180"/>
        <end position="282"/>
    </location>
</feature>
<dbReference type="Pfam" id="PF08242">
    <property type="entry name" value="Methyltransf_12"/>
    <property type="match status" value="1"/>
</dbReference>
<comment type="similarity">
    <text evidence="1 4">Belongs to the methyltransferase superfamily. METL family.</text>
</comment>
<dbReference type="STRING" id="136037.A0A067R0U8"/>
<dbReference type="PANTHER" id="PTHR22809:SF11">
    <property type="entry name" value="TRNA N(3)-METHYLCYTIDINE METHYLTRANSFERASE METTL2"/>
    <property type="match status" value="1"/>
</dbReference>
<dbReference type="EC" id="2.1.1.-" evidence="4"/>
<evidence type="ECO:0000256" key="2">
    <source>
        <dbReference type="ARBA" id="ARBA00022603"/>
    </source>
</evidence>
<dbReference type="InterPro" id="IPR026113">
    <property type="entry name" value="METTL2/6/8-like"/>
</dbReference>
<dbReference type="SUPFAM" id="SSF53335">
    <property type="entry name" value="S-adenosyl-L-methionine-dependent methyltransferases"/>
    <property type="match status" value="1"/>
</dbReference>
<dbReference type="InterPro" id="IPR029063">
    <property type="entry name" value="SAM-dependent_MTases_sf"/>
</dbReference>
<reference evidence="6 7" key="1">
    <citation type="journal article" date="2014" name="Nat. Commun.">
        <title>Molecular traces of alternative social organization in a termite genome.</title>
        <authorList>
            <person name="Terrapon N."/>
            <person name="Li C."/>
            <person name="Robertson H.M."/>
            <person name="Ji L."/>
            <person name="Meng X."/>
            <person name="Booth W."/>
            <person name="Chen Z."/>
            <person name="Childers C.P."/>
            <person name="Glastad K.M."/>
            <person name="Gokhale K."/>
            <person name="Gowin J."/>
            <person name="Gronenberg W."/>
            <person name="Hermansen R.A."/>
            <person name="Hu H."/>
            <person name="Hunt B.G."/>
            <person name="Huylmans A.K."/>
            <person name="Khalil S.M."/>
            <person name="Mitchell R.D."/>
            <person name="Munoz-Torres M.C."/>
            <person name="Mustard J.A."/>
            <person name="Pan H."/>
            <person name="Reese J.T."/>
            <person name="Scharf M.E."/>
            <person name="Sun F."/>
            <person name="Vogel H."/>
            <person name="Xiao J."/>
            <person name="Yang W."/>
            <person name="Yang Z."/>
            <person name="Yang Z."/>
            <person name="Zhou J."/>
            <person name="Zhu J."/>
            <person name="Brent C.S."/>
            <person name="Elsik C.G."/>
            <person name="Goodisman M.A."/>
            <person name="Liberles D.A."/>
            <person name="Roe R.M."/>
            <person name="Vargo E.L."/>
            <person name="Vilcinskas A."/>
            <person name="Wang J."/>
            <person name="Bornberg-Bauer E."/>
            <person name="Korb J."/>
            <person name="Zhang G."/>
            <person name="Liebig J."/>
        </authorList>
    </citation>
    <scope>NUCLEOTIDE SEQUENCE [LARGE SCALE GENOMIC DNA]</scope>
    <source>
        <tissue evidence="6">Whole organism</tissue>
    </source>
</reference>
<evidence type="ECO:0000256" key="3">
    <source>
        <dbReference type="ARBA" id="ARBA00022679"/>
    </source>
</evidence>
<proteinExistence type="inferred from homology"/>